<dbReference type="CDD" id="cd07205">
    <property type="entry name" value="Pat_PNPLA6_PNPLA7_NTE1_like"/>
    <property type="match status" value="1"/>
</dbReference>
<dbReference type="InterPro" id="IPR043864">
    <property type="entry name" value="Omp85-like_dom"/>
</dbReference>
<proteinExistence type="predicted"/>
<organism evidence="7 8">
    <name type="scientific">Winogradskyella vincentii</name>
    <dbReference type="NCBI Taxonomy" id="2877122"/>
    <lineage>
        <taxon>Bacteria</taxon>
        <taxon>Pseudomonadati</taxon>
        <taxon>Bacteroidota</taxon>
        <taxon>Flavobacteriia</taxon>
        <taxon>Flavobacteriales</taxon>
        <taxon>Flavobacteriaceae</taxon>
        <taxon>Winogradskyella</taxon>
    </lineage>
</organism>
<evidence type="ECO:0000256" key="2">
    <source>
        <dbReference type="ARBA" id="ARBA00022963"/>
    </source>
</evidence>
<keyword evidence="3 4" id="KW-0443">Lipid metabolism</keyword>
<keyword evidence="1 4" id="KW-0378">Hydrolase</keyword>
<keyword evidence="5" id="KW-1133">Transmembrane helix</keyword>
<dbReference type="InterPro" id="IPR050301">
    <property type="entry name" value="NTE"/>
</dbReference>
<dbReference type="PROSITE" id="PS51635">
    <property type="entry name" value="PNPLA"/>
    <property type="match status" value="1"/>
</dbReference>
<dbReference type="SUPFAM" id="SSF52151">
    <property type="entry name" value="FabD/lysophospholipase-like"/>
    <property type="match status" value="1"/>
</dbReference>
<dbReference type="Proteomes" id="UP001198402">
    <property type="component" value="Unassembled WGS sequence"/>
</dbReference>
<protein>
    <submittedName>
        <fullName evidence="7">Patatin-like phospholipase family protein</fullName>
    </submittedName>
</protein>
<evidence type="ECO:0000256" key="3">
    <source>
        <dbReference type="ARBA" id="ARBA00023098"/>
    </source>
</evidence>
<name>A0ABS7XX19_9FLAO</name>
<dbReference type="PANTHER" id="PTHR14226:SF76">
    <property type="entry name" value="NTE FAMILY PROTEIN RSSA"/>
    <property type="match status" value="1"/>
</dbReference>
<sequence>MNWKTWLVFQEQIKFTIIITKNRVKIVGQHIVILVLLLGLIVNTSVFAQKKEEPKVGLVLSGGGAKGFAHIGVLKVIDSLGIEVDYIAGTSMGAVIGSLYSTGYSGKQLEAFFNSQDFNVLINDEFERSSKTFYERENAEKYAVSLPFENLKISLPSALSRGQNVYNLLYQLMLPVKEIDDFSQLPIPFFCVATDIETGESIIMDKGSLAEAVTASGALPSLFEPVVIDDQILIDGGVTNNFPVEELRARGMDIIIGVDVQDALKDRESLKSAPEILLQINNFRTINAMKNKAPLTDIYIKPDIKDFSVISFDEGRDIIENGELAAKAKLNELIEVRDNQDESKLRSQITPLDSLRIASVSIDGINRFTRSYVLGKLKFKGEEKISYSKFKKGINNLMATNNFDTFRYQLKSTENDSTYKLVGNIKESDNTTFLKLGVHYDGLYKSAALANITKQRLLFKNDLASLDFILGDNSRYNFDYFIDKGFYISIGLKSRFNHFSKGVNPGLVLDDDSPLLESLNKIDVDLNDFTNQVYLQTIFRKDFALRLGGEYKRLKITSETLLEEDQDDEITFENSDYFSLYGNLVFDDYDNPYFPKSGFYFNGDFHWYLGASGINKDFEPFSIAKADIGYAFSFSNNVAFKVETQGGFKLGDDSTNSLNFALGGYGRNFINNIYSFYGYDYLEITGDSFVKAIFTLDYELFNNHHLLLAANYGNVENGLFETGNWLSAPDYTGYALGYSLETFLGPLEGKFTYSPETGNSYWFFNLGFWF</sequence>
<feature type="short sequence motif" description="DGA/G" evidence="4">
    <location>
        <begin position="235"/>
        <end position="237"/>
    </location>
</feature>
<accession>A0ABS7XX19</accession>
<keyword evidence="5" id="KW-0472">Membrane</keyword>
<evidence type="ECO:0000256" key="1">
    <source>
        <dbReference type="ARBA" id="ARBA00022801"/>
    </source>
</evidence>
<feature type="domain" description="PNPLA" evidence="6">
    <location>
        <begin position="58"/>
        <end position="248"/>
    </location>
</feature>
<dbReference type="Gene3D" id="3.40.1090.10">
    <property type="entry name" value="Cytosolic phospholipase A2 catalytic domain"/>
    <property type="match status" value="2"/>
</dbReference>
<feature type="active site" description="Proton acceptor" evidence="4">
    <location>
        <position position="235"/>
    </location>
</feature>
<evidence type="ECO:0000256" key="4">
    <source>
        <dbReference type="PROSITE-ProRule" id="PRU01161"/>
    </source>
</evidence>
<gene>
    <name evidence="7" type="ORF">LBV24_03145</name>
</gene>
<keyword evidence="2 4" id="KW-0442">Lipid degradation</keyword>
<keyword evidence="5" id="KW-0812">Transmembrane</keyword>
<evidence type="ECO:0000256" key="5">
    <source>
        <dbReference type="SAM" id="Phobius"/>
    </source>
</evidence>
<dbReference type="EMBL" id="JAIUJS010000001">
    <property type="protein sequence ID" value="MCA0152197.1"/>
    <property type="molecule type" value="Genomic_DNA"/>
</dbReference>
<dbReference type="Gene3D" id="3.10.20.310">
    <property type="entry name" value="membrane protein fhac"/>
    <property type="match status" value="1"/>
</dbReference>
<dbReference type="PANTHER" id="PTHR14226">
    <property type="entry name" value="NEUROPATHY TARGET ESTERASE/SWISS CHEESE D.MELANOGASTER"/>
    <property type="match status" value="1"/>
</dbReference>
<evidence type="ECO:0000259" key="6">
    <source>
        <dbReference type="PROSITE" id="PS51635"/>
    </source>
</evidence>
<feature type="transmembrane region" description="Helical" evidence="5">
    <location>
        <begin position="31"/>
        <end position="48"/>
    </location>
</feature>
<dbReference type="InterPro" id="IPR002641">
    <property type="entry name" value="PNPLA_dom"/>
</dbReference>
<comment type="caution">
    <text evidence="7">The sequence shown here is derived from an EMBL/GenBank/DDBJ whole genome shotgun (WGS) entry which is preliminary data.</text>
</comment>
<evidence type="ECO:0000313" key="7">
    <source>
        <dbReference type="EMBL" id="MCA0152197.1"/>
    </source>
</evidence>
<reference evidence="8" key="1">
    <citation type="submission" date="2023-07" db="EMBL/GenBank/DDBJ databases">
        <authorList>
            <person name="Yue Y."/>
        </authorList>
    </citation>
    <scope>NUCLEOTIDE SEQUENCE [LARGE SCALE GENOMIC DNA]</scope>
    <source>
        <strain evidence="8">2Y89</strain>
    </source>
</reference>
<dbReference type="InterPro" id="IPR016035">
    <property type="entry name" value="Acyl_Trfase/lysoPLipase"/>
</dbReference>
<feature type="short sequence motif" description="GXGXXG" evidence="4">
    <location>
        <begin position="62"/>
        <end position="67"/>
    </location>
</feature>
<dbReference type="Pfam" id="PF01734">
    <property type="entry name" value="Patatin"/>
    <property type="match status" value="1"/>
</dbReference>
<dbReference type="Pfam" id="PF19143">
    <property type="entry name" value="Omp85_2"/>
    <property type="match status" value="1"/>
</dbReference>
<feature type="active site" description="Nucleophile" evidence="4">
    <location>
        <position position="91"/>
    </location>
</feature>
<feature type="short sequence motif" description="GXSXG" evidence="4">
    <location>
        <begin position="89"/>
        <end position="93"/>
    </location>
</feature>
<evidence type="ECO:0000313" key="8">
    <source>
        <dbReference type="Proteomes" id="UP001198402"/>
    </source>
</evidence>
<dbReference type="RefSeq" id="WP_224477134.1">
    <property type="nucleotide sequence ID" value="NZ_JAIUJS010000001.1"/>
</dbReference>
<keyword evidence="8" id="KW-1185">Reference proteome</keyword>